<feature type="chain" id="PRO_5037565153" description="Outer membrane lipoprotein-sorting protein" evidence="2">
    <location>
        <begin position="34"/>
        <end position="222"/>
    </location>
</feature>
<dbReference type="Proteomes" id="UP000778970">
    <property type="component" value="Unassembled WGS sequence"/>
</dbReference>
<name>A0A934QGX0_9PROT</name>
<feature type="signal peptide" evidence="2">
    <location>
        <begin position="1"/>
        <end position="33"/>
    </location>
</feature>
<comment type="caution">
    <text evidence="3">The sequence shown here is derived from an EMBL/GenBank/DDBJ whole genome shotgun (WGS) entry which is preliminary data.</text>
</comment>
<dbReference type="InterPro" id="IPR029046">
    <property type="entry name" value="LolA/LolB/LppX"/>
</dbReference>
<protein>
    <recommendedName>
        <fullName evidence="5">Outer membrane lipoprotein-sorting protein</fullName>
    </recommendedName>
</protein>
<dbReference type="Gene3D" id="2.50.20.10">
    <property type="entry name" value="Lipoprotein localisation LolA/LolB/LppX"/>
    <property type="match status" value="1"/>
</dbReference>
<keyword evidence="1 2" id="KW-0732">Signal</keyword>
<evidence type="ECO:0000256" key="1">
    <source>
        <dbReference type="ARBA" id="ARBA00022729"/>
    </source>
</evidence>
<reference evidence="3" key="1">
    <citation type="submission" date="2017-08" db="EMBL/GenBank/DDBJ databases">
        <authorList>
            <person name="Imhoff J.F."/>
            <person name="Rahn T."/>
            <person name="Kuenzel S."/>
            <person name="Neulinger S.C."/>
        </authorList>
    </citation>
    <scope>NUCLEOTIDE SEQUENCE</scope>
    <source>
        <strain evidence="3">DSM 9154</strain>
    </source>
</reference>
<accession>A0A934QGX0</accession>
<dbReference type="EMBL" id="NRRE01000017">
    <property type="protein sequence ID" value="MBK1696437.1"/>
    <property type="molecule type" value="Genomic_DNA"/>
</dbReference>
<evidence type="ECO:0008006" key="5">
    <source>
        <dbReference type="Google" id="ProtNLM"/>
    </source>
</evidence>
<keyword evidence="4" id="KW-1185">Reference proteome</keyword>
<dbReference type="AlphaFoldDB" id="A0A934QGX0"/>
<organism evidence="3 4">
    <name type="scientific">Rhodovibrio salinarum</name>
    <dbReference type="NCBI Taxonomy" id="1087"/>
    <lineage>
        <taxon>Bacteria</taxon>
        <taxon>Pseudomonadati</taxon>
        <taxon>Pseudomonadota</taxon>
        <taxon>Alphaproteobacteria</taxon>
        <taxon>Rhodospirillales</taxon>
        <taxon>Rhodovibrionaceae</taxon>
        <taxon>Rhodovibrio</taxon>
    </lineage>
</organism>
<dbReference type="SUPFAM" id="SSF89392">
    <property type="entry name" value="Prokaryotic lipoproteins and lipoprotein localization factors"/>
    <property type="match status" value="1"/>
</dbReference>
<sequence>MIASTLSCRLAGALLAGGLAAGALLGATVPAHAQDGGPDLDALARCLAKDGRVEVPFREERLVTSVDEMLESTGRLIYVPPRRLEKIVEEPRRERAVVEGDRMSVFDASGNEVATFDLSERPGLKATFDAVRALLKGDAAALQGGFKVSLSADPDGAAAGAWDMRLNPRGDDVGYTLSHIDIDGQGAPGLVGDGGNTPCQVRTIDVRLRDGGRRIIHLRPGA</sequence>
<dbReference type="InterPro" id="IPR004564">
    <property type="entry name" value="OM_lipoprot_carrier_LolA-like"/>
</dbReference>
<dbReference type="Pfam" id="PF19574">
    <property type="entry name" value="LolA_3"/>
    <property type="match status" value="1"/>
</dbReference>
<reference evidence="3" key="2">
    <citation type="journal article" date="2020" name="Microorganisms">
        <title>Osmotic Adaptation and Compatible Solute Biosynthesis of Phototrophic Bacteria as Revealed from Genome Analyses.</title>
        <authorList>
            <person name="Imhoff J.F."/>
            <person name="Rahn T."/>
            <person name="Kunzel S."/>
            <person name="Keller A."/>
            <person name="Neulinger S.C."/>
        </authorList>
    </citation>
    <scope>NUCLEOTIDE SEQUENCE</scope>
    <source>
        <strain evidence="3">DSM 9154</strain>
    </source>
</reference>
<evidence type="ECO:0000256" key="2">
    <source>
        <dbReference type="SAM" id="SignalP"/>
    </source>
</evidence>
<evidence type="ECO:0000313" key="3">
    <source>
        <dbReference type="EMBL" id="MBK1696437.1"/>
    </source>
</evidence>
<dbReference type="RefSeq" id="WP_027289313.1">
    <property type="nucleotide sequence ID" value="NZ_NRRE01000017.1"/>
</dbReference>
<gene>
    <name evidence="3" type="ORF">CKO21_04170</name>
</gene>
<proteinExistence type="predicted"/>
<evidence type="ECO:0000313" key="4">
    <source>
        <dbReference type="Proteomes" id="UP000778970"/>
    </source>
</evidence>